<evidence type="ECO:0000256" key="6">
    <source>
        <dbReference type="ARBA" id="ARBA00022833"/>
    </source>
</evidence>
<dbReference type="Pfam" id="PF10601">
    <property type="entry name" value="zf-LITAF-like"/>
    <property type="match status" value="1"/>
</dbReference>
<name>A0A1L8EIH1_HAEIR</name>
<feature type="compositionally biased region" description="Low complexity" evidence="8">
    <location>
        <begin position="23"/>
        <end position="34"/>
    </location>
</feature>
<sequence>MDKSQPPPYTEHQPGFTPASYYQPGQPHTQQPQGIYPPMPQPQPPYNPHPPQQQPTVIIQTTTTRPNLVAIGNQPTRMQCPSCHADIVTTVKHTANSRTHCWALVLCLFICWPCVCVPYCMDSCQTANHSCPNCNAYIGAYDN</sequence>
<dbReference type="InterPro" id="IPR037519">
    <property type="entry name" value="LITAF_fam"/>
</dbReference>
<accession>A0A1L8EIH1</accession>
<keyword evidence="6" id="KW-0862">Zinc</keyword>
<dbReference type="PANTHER" id="PTHR23292">
    <property type="entry name" value="LIPOPOLYSACCHARIDE-INDUCED TUMOR NECROSIS FACTOR-ALPHA FACTOR"/>
    <property type="match status" value="1"/>
</dbReference>
<dbReference type="PROSITE" id="PS51837">
    <property type="entry name" value="LITAF"/>
    <property type="match status" value="1"/>
</dbReference>
<dbReference type="SMART" id="SM00714">
    <property type="entry name" value="LITAF"/>
    <property type="match status" value="1"/>
</dbReference>
<comment type="subcellular location">
    <subcellularLocation>
        <location evidence="2">Endosome membrane</location>
        <topology evidence="2">Peripheral membrane protein</topology>
    </subcellularLocation>
    <subcellularLocation>
        <location evidence="1">Late endosome membrane</location>
    </subcellularLocation>
    <subcellularLocation>
        <location evidence="3">Lysosome membrane</location>
        <topology evidence="3">Peripheral membrane protein</topology>
        <orientation evidence="3">Cytoplasmic side</orientation>
    </subcellularLocation>
</comment>
<evidence type="ECO:0000256" key="4">
    <source>
        <dbReference type="ARBA" id="ARBA00005975"/>
    </source>
</evidence>
<proteinExistence type="inferred from homology"/>
<dbReference type="GO" id="GO:0005765">
    <property type="term" value="C:lysosomal membrane"/>
    <property type="evidence" value="ECO:0007669"/>
    <property type="project" value="UniProtKB-SubCell"/>
</dbReference>
<reference evidence="10" key="1">
    <citation type="submission" date="2017-01" db="EMBL/GenBank/DDBJ databases">
        <title>An insight into the sialome and mialome of the horn fly, Haematobia irritans.</title>
        <authorList>
            <person name="Breijo M."/>
            <person name="Boiani M."/>
            <person name="Ures X."/>
            <person name="Rocha S."/>
            <person name="Sequeira M."/>
            <person name="Ribeiro J.M."/>
        </authorList>
    </citation>
    <scope>NUCLEOTIDE SEQUENCE</scope>
</reference>
<evidence type="ECO:0000259" key="9">
    <source>
        <dbReference type="PROSITE" id="PS51837"/>
    </source>
</evidence>
<comment type="similarity">
    <text evidence="4">Belongs to the CDIP1/LITAF family.</text>
</comment>
<evidence type="ECO:0000256" key="7">
    <source>
        <dbReference type="ARBA" id="ARBA00023136"/>
    </source>
</evidence>
<feature type="compositionally biased region" description="Pro residues" evidence="8">
    <location>
        <begin position="35"/>
        <end position="53"/>
    </location>
</feature>
<keyword evidence="7" id="KW-0472">Membrane</keyword>
<evidence type="ECO:0000256" key="2">
    <source>
        <dbReference type="ARBA" id="ARBA00004481"/>
    </source>
</evidence>
<organism evidence="10">
    <name type="scientific">Haematobia irritans</name>
    <name type="common">Horn fly</name>
    <name type="synonym">Conops irritans</name>
    <dbReference type="NCBI Taxonomy" id="7368"/>
    <lineage>
        <taxon>Eukaryota</taxon>
        <taxon>Metazoa</taxon>
        <taxon>Ecdysozoa</taxon>
        <taxon>Arthropoda</taxon>
        <taxon>Hexapoda</taxon>
        <taxon>Insecta</taxon>
        <taxon>Pterygota</taxon>
        <taxon>Neoptera</taxon>
        <taxon>Endopterygota</taxon>
        <taxon>Diptera</taxon>
        <taxon>Brachycera</taxon>
        <taxon>Muscomorpha</taxon>
        <taxon>Muscoidea</taxon>
        <taxon>Muscidae</taxon>
        <taxon>Haematobia</taxon>
    </lineage>
</organism>
<dbReference type="AlphaFoldDB" id="A0A1L8EIH1"/>
<keyword evidence="5" id="KW-0479">Metal-binding</keyword>
<evidence type="ECO:0000313" key="10">
    <source>
        <dbReference type="EMBL" id="JAV18454.1"/>
    </source>
</evidence>
<dbReference type="InterPro" id="IPR006629">
    <property type="entry name" value="LITAF"/>
</dbReference>
<evidence type="ECO:0000256" key="3">
    <source>
        <dbReference type="ARBA" id="ARBA00004630"/>
    </source>
</evidence>
<feature type="region of interest" description="Disordered" evidence="8">
    <location>
        <begin position="1"/>
        <end position="56"/>
    </location>
</feature>
<dbReference type="GO" id="GO:0031902">
    <property type="term" value="C:late endosome membrane"/>
    <property type="evidence" value="ECO:0007669"/>
    <property type="project" value="UniProtKB-SubCell"/>
</dbReference>
<dbReference type="EMBL" id="GFDG01000345">
    <property type="protein sequence ID" value="JAV18454.1"/>
    <property type="molecule type" value="Transcribed_RNA"/>
</dbReference>
<evidence type="ECO:0000256" key="5">
    <source>
        <dbReference type="ARBA" id="ARBA00022723"/>
    </source>
</evidence>
<protein>
    <submittedName>
        <fullName evidence="10">Putative lipopolysaccharide-induced tumor necrosis factor-alpha factor</fullName>
    </submittedName>
</protein>
<evidence type="ECO:0000256" key="1">
    <source>
        <dbReference type="ARBA" id="ARBA00004414"/>
    </source>
</evidence>
<dbReference type="PANTHER" id="PTHR23292:SF14">
    <property type="entry name" value="FI16615P1-RELATED"/>
    <property type="match status" value="1"/>
</dbReference>
<evidence type="ECO:0000256" key="8">
    <source>
        <dbReference type="SAM" id="MobiDB-lite"/>
    </source>
</evidence>
<feature type="domain" description="LITAF" evidence="9">
    <location>
        <begin position="59"/>
        <end position="143"/>
    </location>
</feature>
<dbReference type="GO" id="GO:0008270">
    <property type="term" value="F:zinc ion binding"/>
    <property type="evidence" value="ECO:0007669"/>
    <property type="project" value="TreeGrafter"/>
</dbReference>